<keyword evidence="12 25" id="KW-0548">Nucleotidyltransferase</keyword>
<keyword evidence="8" id="KW-1003">Cell membrane</keyword>
<keyword evidence="14" id="KW-0443">Lipid metabolism</keyword>
<evidence type="ECO:0000256" key="14">
    <source>
        <dbReference type="ARBA" id="ARBA00023098"/>
    </source>
</evidence>
<dbReference type="OrthoDB" id="9799199at2"/>
<evidence type="ECO:0000256" key="21">
    <source>
        <dbReference type="ARBA" id="ARBA00032396"/>
    </source>
</evidence>
<dbReference type="PANTHER" id="PTHR46382">
    <property type="entry name" value="PHOSPHATIDATE CYTIDYLYLTRANSFERASE"/>
    <property type="match status" value="1"/>
</dbReference>
<evidence type="ECO:0000313" key="26">
    <source>
        <dbReference type="Proteomes" id="UP000248745"/>
    </source>
</evidence>
<keyword evidence="17" id="KW-1208">Phospholipid metabolism</keyword>
<dbReference type="RefSeq" id="WP_110999682.1">
    <property type="nucleotide sequence ID" value="NZ_QKTW01000019.1"/>
</dbReference>
<evidence type="ECO:0000256" key="18">
    <source>
        <dbReference type="ARBA" id="ARBA00029893"/>
    </source>
</evidence>
<comment type="pathway">
    <text evidence="3">Phospholipid metabolism; CDP-diacylglycerol biosynthesis; CDP-diacylglycerol from sn-glycerol 3-phosphate: step 3/3.</text>
</comment>
<feature type="transmembrane region" description="Helical" evidence="24">
    <location>
        <begin position="64"/>
        <end position="83"/>
    </location>
</feature>
<keyword evidence="16" id="KW-0594">Phospholipid biosynthesis</keyword>
<evidence type="ECO:0000256" key="2">
    <source>
        <dbReference type="ARBA" id="ARBA00004651"/>
    </source>
</evidence>
<evidence type="ECO:0000256" key="24">
    <source>
        <dbReference type="SAM" id="Phobius"/>
    </source>
</evidence>
<dbReference type="Proteomes" id="UP000248745">
    <property type="component" value="Unassembled WGS sequence"/>
</dbReference>
<evidence type="ECO:0000256" key="5">
    <source>
        <dbReference type="ARBA" id="ARBA00010185"/>
    </source>
</evidence>
<keyword evidence="26" id="KW-1185">Reference proteome</keyword>
<dbReference type="GO" id="GO:0016024">
    <property type="term" value="P:CDP-diacylglycerol biosynthetic process"/>
    <property type="evidence" value="ECO:0007669"/>
    <property type="project" value="TreeGrafter"/>
</dbReference>
<dbReference type="AlphaFoldDB" id="A0A2W2AIV5"/>
<comment type="caution">
    <text evidence="25">The sequence shown here is derived from an EMBL/GenBank/DDBJ whole genome shotgun (WGS) entry which is preliminary data.</text>
</comment>
<evidence type="ECO:0000256" key="23">
    <source>
        <dbReference type="ARBA" id="ARBA00033406"/>
    </source>
</evidence>
<evidence type="ECO:0000256" key="11">
    <source>
        <dbReference type="ARBA" id="ARBA00022692"/>
    </source>
</evidence>
<reference evidence="25 26" key="1">
    <citation type="submission" date="2018-06" db="EMBL/GenBank/DDBJ databases">
        <title>Mucibacter soli gen. nov., sp. nov., a new member of the family Chitinophagaceae producing mucin.</title>
        <authorList>
            <person name="Kim M.-K."/>
            <person name="Park S."/>
            <person name="Kim T.-S."/>
            <person name="Joung Y."/>
            <person name="Han J.-H."/>
            <person name="Kim S.B."/>
        </authorList>
    </citation>
    <scope>NUCLEOTIDE SEQUENCE [LARGE SCALE GENOMIC DNA]</scope>
    <source>
        <strain evidence="25 26">R1-15</strain>
    </source>
</reference>
<feature type="transmembrane region" description="Helical" evidence="24">
    <location>
        <begin position="89"/>
        <end position="106"/>
    </location>
</feature>
<feature type="transmembrane region" description="Helical" evidence="24">
    <location>
        <begin position="183"/>
        <end position="200"/>
    </location>
</feature>
<protein>
    <recommendedName>
        <fullName evidence="7">Phosphatidate cytidylyltransferase</fullName>
        <ecNumber evidence="6">2.7.7.41</ecNumber>
    </recommendedName>
    <alternativeName>
        <fullName evidence="20">CDP-DAG synthase</fullName>
    </alternativeName>
    <alternativeName>
        <fullName evidence="22">CDP-DG synthase</fullName>
    </alternativeName>
    <alternativeName>
        <fullName evidence="18">CDP-diacylglycerol synthase</fullName>
    </alternativeName>
    <alternativeName>
        <fullName evidence="21">CDP-diglyceride pyrophosphorylase</fullName>
    </alternativeName>
    <alternativeName>
        <fullName evidence="23">CDP-diglyceride synthase</fullName>
    </alternativeName>
    <alternativeName>
        <fullName evidence="19">CTP:phosphatidate cytidylyltransferase</fullName>
    </alternativeName>
</protein>
<evidence type="ECO:0000256" key="1">
    <source>
        <dbReference type="ARBA" id="ARBA00001698"/>
    </source>
</evidence>
<gene>
    <name evidence="25" type="ORF">DN068_14650</name>
</gene>
<keyword evidence="9" id="KW-0444">Lipid biosynthesis</keyword>
<keyword evidence="11 24" id="KW-0812">Transmembrane</keyword>
<evidence type="ECO:0000256" key="17">
    <source>
        <dbReference type="ARBA" id="ARBA00023264"/>
    </source>
</evidence>
<accession>A0A2W2AIV5</accession>
<evidence type="ECO:0000256" key="8">
    <source>
        <dbReference type="ARBA" id="ARBA00022475"/>
    </source>
</evidence>
<feature type="transmembrane region" description="Helical" evidence="24">
    <location>
        <begin position="113"/>
        <end position="135"/>
    </location>
</feature>
<comment type="subcellular location">
    <subcellularLocation>
        <location evidence="2">Cell membrane</location>
        <topology evidence="2">Multi-pass membrane protein</topology>
    </subcellularLocation>
</comment>
<evidence type="ECO:0000313" key="25">
    <source>
        <dbReference type="EMBL" id="PZF72170.1"/>
    </source>
</evidence>
<evidence type="ECO:0000256" key="13">
    <source>
        <dbReference type="ARBA" id="ARBA00022989"/>
    </source>
</evidence>
<dbReference type="Pfam" id="PF01148">
    <property type="entry name" value="CTP_transf_1"/>
    <property type="match status" value="1"/>
</dbReference>
<dbReference type="GO" id="GO:0005886">
    <property type="term" value="C:plasma membrane"/>
    <property type="evidence" value="ECO:0007669"/>
    <property type="project" value="UniProtKB-SubCell"/>
</dbReference>
<evidence type="ECO:0000256" key="12">
    <source>
        <dbReference type="ARBA" id="ARBA00022695"/>
    </source>
</evidence>
<keyword evidence="10 25" id="KW-0808">Transferase</keyword>
<evidence type="ECO:0000256" key="20">
    <source>
        <dbReference type="ARBA" id="ARBA00032253"/>
    </source>
</evidence>
<evidence type="ECO:0000256" key="3">
    <source>
        <dbReference type="ARBA" id="ARBA00005119"/>
    </source>
</evidence>
<evidence type="ECO:0000256" key="19">
    <source>
        <dbReference type="ARBA" id="ARBA00031825"/>
    </source>
</evidence>
<feature type="transmembrane region" description="Helical" evidence="24">
    <location>
        <begin position="12"/>
        <end position="43"/>
    </location>
</feature>
<name>A0A2W2AIV5_9BACT</name>
<comment type="catalytic activity">
    <reaction evidence="1">
        <text>a 1,2-diacyl-sn-glycero-3-phosphate + CTP + H(+) = a CDP-1,2-diacyl-sn-glycerol + diphosphate</text>
        <dbReference type="Rhea" id="RHEA:16229"/>
        <dbReference type="ChEBI" id="CHEBI:15378"/>
        <dbReference type="ChEBI" id="CHEBI:33019"/>
        <dbReference type="ChEBI" id="CHEBI:37563"/>
        <dbReference type="ChEBI" id="CHEBI:58332"/>
        <dbReference type="ChEBI" id="CHEBI:58608"/>
        <dbReference type="EC" id="2.7.7.41"/>
    </reaction>
</comment>
<keyword evidence="13 24" id="KW-1133">Transmembrane helix</keyword>
<dbReference type="GO" id="GO:0004605">
    <property type="term" value="F:phosphatidate cytidylyltransferase activity"/>
    <property type="evidence" value="ECO:0007669"/>
    <property type="project" value="UniProtKB-EC"/>
</dbReference>
<evidence type="ECO:0000256" key="16">
    <source>
        <dbReference type="ARBA" id="ARBA00023209"/>
    </source>
</evidence>
<evidence type="ECO:0000256" key="10">
    <source>
        <dbReference type="ARBA" id="ARBA00022679"/>
    </source>
</evidence>
<dbReference type="PANTHER" id="PTHR46382:SF1">
    <property type="entry name" value="PHOSPHATIDATE CYTIDYLYLTRANSFERASE"/>
    <property type="match status" value="1"/>
</dbReference>
<evidence type="ECO:0000256" key="7">
    <source>
        <dbReference type="ARBA" id="ARBA00019373"/>
    </source>
</evidence>
<sequence>MALNWPTFFTRLGSAIVFCIIMMFGLLGNIYCFLGLTLIIQVLCLREYLRLIPKIFPDMEWPSWMPWVTQIAGLLAFAARFFFAARSETSYPFVIAFIPVLMLLIGTLRKKTALMAVFAAFGGLFYIVLPISLLIEMRSMSLVIPLALILMIWMNDTMAYLVGSFIGKTPFSPISPKKTWEGTAGGAILTIVGAAIWGHFTSYYHMIDWMALALCAAVAGTAGDLLESKLKRMAEVKDSGTMMPGHGGALDRFDSLLVAAPFAFAYAYVFMYDLPITIF</sequence>
<evidence type="ECO:0000256" key="22">
    <source>
        <dbReference type="ARBA" id="ARBA00032743"/>
    </source>
</evidence>
<feature type="transmembrane region" description="Helical" evidence="24">
    <location>
        <begin position="253"/>
        <end position="271"/>
    </location>
</feature>
<dbReference type="EC" id="2.7.7.41" evidence="6"/>
<dbReference type="EMBL" id="QKTW01000019">
    <property type="protein sequence ID" value="PZF72170.1"/>
    <property type="molecule type" value="Genomic_DNA"/>
</dbReference>
<evidence type="ECO:0000256" key="6">
    <source>
        <dbReference type="ARBA" id="ARBA00012487"/>
    </source>
</evidence>
<evidence type="ECO:0000256" key="4">
    <source>
        <dbReference type="ARBA" id="ARBA00005189"/>
    </source>
</evidence>
<proteinExistence type="inferred from homology"/>
<comment type="similarity">
    <text evidence="5">Belongs to the CDS family.</text>
</comment>
<keyword evidence="15 24" id="KW-0472">Membrane</keyword>
<evidence type="ECO:0000256" key="9">
    <source>
        <dbReference type="ARBA" id="ARBA00022516"/>
    </source>
</evidence>
<feature type="transmembrane region" description="Helical" evidence="24">
    <location>
        <begin position="141"/>
        <end position="162"/>
    </location>
</feature>
<comment type="pathway">
    <text evidence="4">Lipid metabolism.</text>
</comment>
<organism evidence="25 26">
    <name type="scientific">Taibaiella soli</name>
    <dbReference type="NCBI Taxonomy" id="1649169"/>
    <lineage>
        <taxon>Bacteria</taxon>
        <taxon>Pseudomonadati</taxon>
        <taxon>Bacteroidota</taxon>
        <taxon>Chitinophagia</taxon>
        <taxon>Chitinophagales</taxon>
        <taxon>Chitinophagaceae</taxon>
        <taxon>Taibaiella</taxon>
    </lineage>
</organism>
<evidence type="ECO:0000256" key="15">
    <source>
        <dbReference type="ARBA" id="ARBA00023136"/>
    </source>
</evidence>